<accession>A0A1M7A1N9</accession>
<sequence>MIRYSYATIALPTLTPDEAVAHAAAAGYRGLEWKVGESPSAMGSSAARFLLGNRCTLAVDPVDGERAAALCADAGLAVVGLAPYVQTGDLAALEQVLDVAVAAGAPQIRWQGPRPRPGGPAYRELFAQASAFLDEAEQRAARRGVRIVVELHQHTIFPSASLALRAVGHRDPAHVGVIYDVGNLVVEGYENHRIALELLGPHLHHVHLKNAAIGPVEGAGPTRLHRPRWSPLDDGSVDVPGFLDLLAETGYAGWVSLEDLSTERDPLATLRHNAEVLSAIGAPGWLPREEFPGVGDDRG</sequence>
<dbReference type="Gene3D" id="3.20.20.150">
    <property type="entry name" value="Divalent-metal-dependent TIM barrel enzymes"/>
    <property type="match status" value="1"/>
</dbReference>
<dbReference type="RefSeq" id="WP_159444974.1">
    <property type="nucleotide sequence ID" value="NZ_FRAP01000025.1"/>
</dbReference>
<evidence type="ECO:0000313" key="2">
    <source>
        <dbReference type="EMBL" id="SHL36637.1"/>
    </source>
</evidence>
<gene>
    <name evidence="2" type="ORF">SAMN05443637_125116</name>
</gene>
<dbReference type="SUPFAM" id="SSF51658">
    <property type="entry name" value="Xylose isomerase-like"/>
    <property type="match status" value="1"/>
</dbReference>
<keyword evidence="2" id="KW-0413">Isomerase</keyword>
<dbReference type="GO" id="GO:0016853">
    <property type="term" value="F:isomerase activity"/>
    <property type="evidence" value="ECO:0007669"/>
    <property type="project" value="UniProtKB-KW"/>
</dbReference>
<dbReference type="OrthoDB" id="104997at2"/>
<dbReference type="InterPro" id="IPR036237">
    <property type="entry name" value="Xyl_isomerase-like_sf"/>
</dbReference>
<dbReference type="AlphaFoldDB" id="A0A1M7A1N9"/>
<dbReference type="PANTHER" id="PTHR12110">
    <property type="entry name" value="HYDROXYPYRUVATE ISOMERASE"/>
    <property type="match status" value="1"/>
</dbReference>
<reference evidence="2 3" key="1">
    <citation type="submission" date="2016-11" db="EMBL/GenBank/DDBJ databases">
        <authorList>
            <person name="Jaros S."/>
            <person name="Januszkiewicz K."/>
            <person name="Wedrychowicz H."/>
        </authorList>
    </citation>
    <scope>NUCLEOTIDE SEQUENCE [LARGE SCALE GENOMIC DNA]</scope>
    <source>
        <strain evidence="2 3">DSM 43832</strain>
    </source>
</reference>
<evidence type="ECO:0000259" key="1">
    <source>
        <dbReference type="Pfam" id="PF01261"/>
    </source>
</evidence>
<dbReference type="Proteomes" id="UP000184363">
    <property type="component" value="Unassembled WGS sequence"/>
</dbReference>
<dbReference type="InterPro" id="IPR013022">
    <property type="entry name" value="Xyl_isomerase-like_TIM-brl"/>
</dbReference>
<dbReference type="STRING" id="1848.SAMN05443637_125116"/>
<feature type="domain" description="Xylose isomerase-like TIM barrel" evidence="1">
    <location>
        <begin position="21"/>
        <end position="278"/>
    </location>
</feature>
<keyword evidence="3" id="KW-1185">Reference proteome</keyword>
<organism evidence="2 3">
    <name type="scientific">Pseudonocardia thermophila</name>
    <dbReference type="NCBI Taxonomy" id="1848"/>
    <lineage>
        <taxon>Bacteria</taxon>
        <taxon>Bacillati</taxon>
        <taxon>Actinomycetota</taxon>
        <taxon>Actinomycetes</taxon>
        <taxon>Pseudonocardiales</taxon>
        <taxon>Pseudonocardiaceae</taxon>
        <taxon>Pseudonocardia</taxon>
    </lineage>
</organism>
<protein>
    <submittedName>
        <fullName evidence="2">Sugar phosphate isomerase/epimerase</fullName>
    </submittedName>
</protein>
<dbReference type="PANTHER" id="PTHR12110:SF53">
    <property type="entry name" value="BLR5974 PROTEIN"/>
    <property type="match status" value="1"/>
</dbReference>
<dbReference type="Pfam" id="PF01261">
    <property type="entry name" value="AP_endonuc_2"/>
    <property type="match status" value="1"/>
</dbReference>
<proteinExistence type="predicted"/>
<name>A0A1M7A1N9_PSETH</name>
<dbReference type="EMBL" id="FRAP01000025">
    <property type="protein sequence ID" value="SHL36637.1"/>
    <property type="molecule type" value="Genomic_DNA"/>
</dbReference>
<dbReference type="InterPro" id="IPR050312">
    <property type="entry name" value="IolE/XylAMocC-like"/>
</dbReference>
<evidence type="ECO:0000313" key="3">
    <source>
        <dbReference type="Proteomes" id="UP000184363"/>
    </source>
</evidence>